<evidence type="ECO:0000256" key="1">
    <source>
        <dbReference type="SAM" id="MobiDB-lite"/>
    </source>
</evidence>
<organism evidence="2 3">
    <name type="scientific">Stieleria varia</name>
    <dbReference type="NCBI Taxonomy" id="2528005"/>
    <lineage>
        <taxon>Bacteria</taxon>
        <taxon>Pseudomonadati</taxon>
        <taxon>Planctomycetota</taxon>
        <taxon>Planctomycetia</taxon>
        <taxon>Pirellulales</taxon>
        <taxon>Pirellulaceae</taxon>
        <taxon>Stieleria</taxon>
    </lineage>
</organism>
<feature type="region of interest" description="Disordered" evidence="1">
    <location>
        <begin position="1"/>
        <end position="34"/>
    </location>
</feature>
<protein>
    <submittedName>
        <fullName evidence="2">Uncharacterized protein</fullName>
    </submittedName>
</protein>
<comment type="caution">
    <text evidence="2">The sequence shown here is derived from an EMBL/GenBank/DDBJ whole genome shotgun (WGS) entry which is preliminary data.</text>
</comment>
<proteinExistence type="predicted"/>
<name>A0A5C6AUE2_9BACT</name>
<sequence length="158" mass="17085">MSPLPSQPAGRGDSARRSTTSRRRHRRNQTDCTANSDAASAYAVGYGSNGIGGRMVHVWPSGGVRFRLGKSNDNSRNQTDCTANSDAASAYAFGYGSNGFGGRMVRVWPSGGVRFRLSKSIACPAKRFAMLKRFLVQTPPPGSCFARSDLPQLRRLLI</sequence>
<reference evidence="2 3" key="1">
    <citation type="submission" date="2019-02" db="EMBL/GenBank/DDBJ databases">
        <title>Deep-cultivation of Planctomycetes and their phenomic and genomic characterization uncovers novel biology.</title>
        <authorList>
            <person name="Wiegand S."/>
            <person name="Jogler M."/>
            <person name="Boedeker C."/>
            <person name="Pinto D."/>
            <person name="Vollmers J."/>
            <person name="Rivas-Marin E."/>
            <person name="Kohn T."/>
            <person name="Peeters S.H."/>
            <person name="Heuer A."/>
            <person name="Rast P."/>
            <person name="Oberbeckmann S."/>
            <person name="Bunk B."/>
            <person name="Jeske O."/>
            <person name="Meyerdierks A."/>
            <person name="Storesund J.E."/>
            <person name="Kallscheuer N."/>
            <person name="Luecker S."/>
            <person name="Lage O.M."/>
            <person name="Pohl T."/>
            <person name="Merkel B.J."/>
            <person name="Hornburger P."/>
            <person name="Mueller R.-W."/>
            <person name="Bruemmer F."/>
            <person name="Labrenz M."/>
            <person name="Spormann A.M."/>
            <person name="Op Den Camp H."/>
            <person name="Overmann J."/>
            <person name="Amann R."/>
            <person name="Jetten M.S.M."/>
            <person name="Mascher T."/>
            <person name="Medema M.H."/>
            <person name="Devos D.P."/>
            <person name="Kaster A.-K."/>
            <person name="Ovreas L."/>
            <person name="Rohde M."/>
            <person name="Galperin M.Y."/>
            <person name="Jogler C."/>
        </authorList>
    </citation>
    <scope>NUCLEOTIDE SEQUENCE [LARGE SCALE GENOMIC DNA]</scope>
    <source>
        <strain evidence="2 3">Pla52n</strain>
    </source>
</reference>
<dbReference type="Proteomes" id="UP000320176">
    <property type="component" value="Unassembled WGS sequence"/>
</dbReference>
<accession>A0A5C6AUE2</accession>
<dbReference type="EMBL" id="SJPN01000004">
    <property type="protein sequence ID" value="TWU02676.1"/>
    <property type="molecule type" value="Genomic_DNA"/>
</dbReference>
<dbReference type="AlphaFoldDB" id="A0A5C6AUE2"/>
<keyword evidence="3" id="KW-1185">Reference proteome</keyword>
<evidence type="ECO:0000313" key="3">
    <source>
        <dbReference type="Proteomes" id="UP000320176"/>
    </source>
</evidence>
<evidence type="ECO:0000313" key="2">
    <source>
        <dbReference type="EMBL" id="TWU02676.1"/>
    </source>
</evidence>
<gene>
    <name evidence="2" type="ORF">Pla52n_37340</name>
</gene>